<dbReference type="PROSITE" id="PS50883">
    <property type="entry name" value="EAL"/>
    <property type="match status" value="1"/>
</dbReference>
<dbReference type="Pfam" id="PF00563">
    <property type="entry name" value="EAL"/>
    <property type="match status" value="1"/>
</dbReference>
<dbReference type="SUPFAM" id="SSF55073">
    <property type="entry name" value="Nucleotide cyclase"/>
    <property type="match status" value="1"/>
</dbReference>
<evidence type="ECO:0000313" key="5">
    <source>
        <dbReference type="Proteomes" id="UP001165667"/>
    </source>
</evidence>
<keyword evidence="5" id="KW-1185">Reference proteome</keyword>
<dbReference type="PROSITE" id="PS50113">
    <property type="entry name" value="PAC"/>
    <property type="match status" value="2"/>
</dbReference>
<comment type="caution">
    <text evidence="4">The sequence shown here is derived from an EMBL/GenBank/DDBJ whole genome shotgun (WGS) entry which is preliminary data.</text>
</comment>
<dbReference type="InterPro" id="IPR000160">
    <property type="entry name" value="GGDEF_dom"/>
</dbReference>
<dbReference type="CDD" id="cd00130">
    <property type="entry name" value="PAS"/>
    <property type="match status" value="2"/>
</dbReference>
<dbReference type="SMART" id="SM00267">
    <property type="entry name" value="GGDEF"/>
    <property type="match status" value="1"/>
</dbReference>
<reference evidence="4" key="1">
    <citation type="submission" date="2022-05" db="EMBL/GenBank/DDBJ databases">
        <authorList>
            <person name="Pankratov T."/>
        </authorList>
    </citation>
    <scope>NUCLEOTIDE SEQUENCE</scope>
    <source>
        <strain evidence="4">BP6-180914</strain>
    </source>
</reference>
<dbReference type="InterPro" id="IPR029016">
    <property type="entry name" value="GAF-like_dom_sf"/>
</dbReference>
<dbReference type="InterPro" id="IPR000014">
    <property type="entry name" value="PAS"/>
</dbReference>
<dbReference type="Pfam" id="PF08447">
    <property type="entry name" value="PAS_3"/>
    <property type="match status" value="2"/>
</dbReference>
<dbReference type="SMART" id="SM00052">
    <property type="entry name" value="EAL"/>
    <property type="match status" value="1"/>
</dbReference>
<dbReference type="SUPFAM" id="SSF55781">
    <property type="entry name" value="GAF domain-like"/>
    <property type="match status" value="1"/>
</dbReference>
<dbReference type="PANTHER" id="PTHR44757:SF2">
    <property type="entry name" value="BIOFILM ARCHITECTURE MAINTENANCE PROTEIN MBAA"/>
    <property type="match status" value="1"/>
</dbReference>
<dbReference type="CDD" id="cd01948">
    <property type="entry name" value="EAL"/>
    <property type="match status" value="1"/>
</dbReference>
<proteinExistence type="predicted"/>
<dbReference type="InterPro" id="IPR035919">
    <property type="entry name" value="EAL_sf"/>
</dbReference>
<dbReference type="Gene3D" id="3.30.70.270">
    <property type="match status" value="1"/>
</dbReference>
<dbReference type="PROSITE" id="PS50887">
    <property type="entry name" value="GGDEF"/>
    <property type="match status" value="1"/>
</dbReference>
<dbReference type="Pfam" id="PF01590">
    <property type="entry name" value="GAF"/>
    <property type="match status" value="1"/>
</dbReference>
<dbReference type="Gene3D" id="2.10.70.100">
    <property type="match status" value="1"/>
</dbReference>
<evidence type="ECO:0000313" key="4">
    <source>
        <dbReference type="EMBL" id="MCW6509999.1"/>
    </source>
</evidence>
<dbReference type="CDD" id="cd01949">
    <property type="entry name" value="GGDEF"/>
    <property type="match status" value="1"/>
</dbReference>
<dbReference type="InterPro" id="IPR043128">
    <property type="entry name" value="Rev_trsase/Diguanyl_cyclase"/>
</dbReference>
<dbReference type="Gene3D" id="3.20.20.450">
    <property type="entry name" value="EAL domain"/>
    <property type="match status" value="1"/>
</dbReference>
<name>A0AA41YXL5_9HYPH</name>
<dbReference type="Proteomes" id="UP001165667">
    <property type="component" value="Unassembled WGS sequence"/>
</dbReference>
<dbReference type="RefSeq" id="WP_282586366.1">
    <property type="nucleotide sequence ID" value="NZ_JAMOIM010000012.1"/>
</dbReference>
<feature type="domain" description="EAL" evidence="2">
    <location>
        <begin position="605"/>
        <end position="855"/>
    </location>
</feature>
<evidence type="ECO:0000259" key="3">
    <source>
        <dbReference type="PROSITE" id="PS50887"/>
    </source>
</evidence>
<dbReference type="AlphaFoldDB" id="A0AA41YXL5"/>
<feature type="domain" description="PAC" evidence="1">
    <location>
        <begin position="373"/>
        <end position="425"/>
    </location>
</feature>
<dbReference type="InterPro" id="IPR013655">
    <property type="entry name" value="PAS_fold_3"/>
</dbReference>
<dbReference type="InterPro" id="IPR000700">
    <property type="entry name" value="PAS-assoc_C"/>
</dbReference>
<protein>
    <submittedName>
        <fullName evidence="4">EAL domain-containing protein</fullName>
    </submittedName>
</protein>
<evidence type="ECO:0000259" key="2">
    <source>
        <dbReference type="PROSITE" id="PS50883"/>
    </source>
</evidence>
<dbReference type="SMART" id="SM00086">
    <property type="entry name" value="PAC"/>
    <property type="match status" value="2"/>
</dbReference>
<dbReference type="InterPro" id="IPR001610">
    <property type="entry name" value="PAC"/>
</dbReference>
<dbReference type="SMART" id="SM00065">
    <property type="entry name" value="GAF"/>
    <property type="match status" value="1"/>
</dbReference>
<dbReference type="SUPFAM" id="SSF55785">
    <property type="entry name" value="PYP-like sensor domain (PAS domain)"/>
    <property type="match status" value="2"/>
</dbReference>
<dbReference type="InterPro" id="IPR003018">
    <property type="entry name" value="GAF"/>
</dbReference>
<sequence>MSIVPAPVNEAARITSLLAHAILDTGPDTYLDSLTRIAARRLKAPIVLINVVGEDRQWAKAAFGLPRGYELPRDLSFCAYAILTPSQPTIIADTLTDARVATNPLVTGKPGFRFYAGAPITDGEGRALGALCVLDTRPRDFNQPESRLLLEIAESVSARLELYRTMAALNESQQRFKDVVELNTQIPWTASATGESEEAAGHWLSLVGLPDEESTSRGWVRMVHPEDLPKASAAWAASVRDGHHLDLDYRVRLADGGYRWFRVRAAPQRDAMGVILRWYGTVEDIHDRKVAEIAHGETEVRLRLALDIGRLRTWELDLASRRLTASDVSVLNFGLQLGAEVSSHDAALSRMHPDDEKRYGREVRSAWTSGQELDIEYRSIWPDGTVHWIRIIGHPTRDGEGKAVRLIGLSLDITAQRTAEDERQQAEARTAYIANHDPLTGLANRRRFHRALAEALSAASSESKVALLCIDLLDFKTITDAMGAETGDNILQHAAERLKASVGTEDLVARYSSDEFAVLLRSVSLSVEVDKLALRLLQSLEEPISLADQILVLGGSIGISVAPDDATNSLELLRNANAALVRTKASGRGGYQFFDPAADVRLQALADLKLSLRDALARDEFHLVYQPVIDAVQGTVSSFEALIRWQHPERGLVSPADFIPLAEETGWIIAIGGWVLREACKQAATWPEGISVAVNFSAVQFEGRNMEAEIGSALKDSGLAPGRLVIELTETILLQDDDAKNKALRALRGLGVRIAMDDFGTGYSSLGYLRRFPFDTIKIDQSLVRGLPDGAGGDAIVYAVISLAHSLGISVTAEGVETPAQFELLRQQGASHVQGYLFSRPVQASEIPSLLTRRFAESGDSQT</sequence>
<organism evidence="4 5">
    <name type="scientific">Lichenifustis flavocetrariae</name>
    <dbReference type="NCBI Taxonomy" id="2949735"/>
    <lineage>
        <taxon>Bacteria</taxon>
        <taxon>Pseudomonadati</taxon>
        <taxon>Pseudomonadota</taxon>
        <taxon>Alphaproteobacteria</taxon>
        <taxon>Hyphomicrobiales</taxon>
        <taxon>Lichenihabitantaceae</taxon>
        <taxon>Lichenifustis</taxon>
    </lineage>
</organism>
<dbReference type="EMBL" id="JAMOIM010000012">
    <property type="protein sequence ID" value="MCW6509999.1"/>
    <property type="molecule type" value="Genomic_DNA"/>
</dbReference>
<feature type="domain" description="GGDEF" evidence="3">
    <location>
        <begin position="463"/>
        <end position="596"/>
    </location>
</feature>
<evidence type="ECO:0000259" key="1">
    <source>
        <dbReference type="PROSITE" id="PS50113"/>
    </source>
</evidence>
<dbReference type="Pfam" id="PF00990">
    <property type="entry name" value="GGDEF"/>
    <property type="match status" value="1"/>
</dbReference>
<dbReference type="FunFam" id="3.30.450.20:FF:000099">
    <property type="entry name" value="Sensory box sensor histidine kinase"/>
    <property type="match status" value="1"/>
</dbReference>
<dbReference type="SUPFAM" id="SSF141868">
    <property type="entry name" value="EAL domain-like"/>
    <property type="match status" value="1"/>
</dbReference>
<accession>A0AA41YXL5</accession>
<dbReference type="Gene3D" id="3.30.450.40">
    <property type="match status" value="1"/>
</dbReference>
<dbReference type="PANTHER" id="PTHR44757">
    <property type="entry name" value="DIGUANYLATE CYCLASE DGCP"/>
    <property type="match status" value="1"/>
</dbReference>
<dbReference type="NCBIfam" id="TIGR00254">
    <property type="entry name" value="GGDEF"/>
    <property type="match status" value="1"/>
</dbReference>
<dbReference type="InterPro" id="IPR029787">
    <property type="entry name" value="Nucleotide_cyclase"/>
</dbReference>
<gene>
    <name evidence="4" type="ORF">M8523_18425</name>
</gene>
<dbReference type="InterPro" id="IPR052155">
    <property type="entry name" value="Biofilm_reg_signaling"/>
</dbReference>
<feature type="domain" description="PAC" evidence="1">
    <location>
        <begin position="245"/>
        <end position="297"/>
    </location>
</feature>
<dbReference type="InterPro" id="IPR001633">
    <property type="entry name" value="EAL_dom"/>
</dbReference>
<dbReference type="NCBIfam" id="TIGR00229">
    <property type="entry name" value="sensory_box"/>
    <property type="match status" value="1"/>
</dbReference>
<dbReference type="InterPro" id="IPR035965">
    <property type="entry name" value="PAS-like_dom_sf"/>
</dbReference>
<dbReference type="Gene3D" id="3.30.450.20">
    <property type="entry name" value="PAS domain"/>
    <property type="match status" value="2"/>
</dbReference>